<accession>A0A918KQP5</accession>
<gene>
    <name evidence="3" type="ORF">GCM10007392_42960</name>
</gene>
<keyword evidence="4" id="KW-1185">Reference proteome</keyword>
<feature type="chain" id="PRO_5037780604" description="Cytochrome P460 domain-containing protein" evidence="1">
    <location>
        <begin position="23"/>
        <end position="181"/>
    </location>
</feature>
<feature type="signal peptide" evidence="1">
    <location>
        <begin position="1"/>
        <end position="22"/>
    </location>
</feature>
<dbReference type="Gene3D" id="3.50.70.20">
    <property type="entry name" value="Cytochrome P460"/>
    <property type="match status" value="1"/>
</dbReference>
<reference evidence="3" key="2">
    <citation type="submission" date="2020-09" db="EMBL/GenBank/DDBJ databases">
        <authorList>
            <person name="Sun Q."/>
            <person name="Kim S."/>
        </authorList>
    </citation>
    <scope>NUCLEOTIDE SEQUENCE</scope>
    <source>
        <strain evidence="3">KCTC 22169</strain>
    </source>
</reference>
<dbReference type="RefSeq" id="WP_189612654.1">
    <property type="nucleotide sequence ID" value="NZ_BMXR01000014.1"/>
</dbReference>
<evidence type="ECO:0000313" key="3">
    <source>
        <dbReference type="EMBL" id="GGX70888.1"/>
    </source>
</evidence>
<name>A0A918KQP5_9GAMM</name>
<proteinExistence type="predicted"/>
<protein>
    <recommendedName>
        <fullName evidence="2">Cytochrome P460 domain-containing protein</fullName>
    </recommendedName>
</protein>
<sequence>MKKWLMLTSSLLIGTMISFAHADSHGAPFGGTEDQTFGKKLWNSLVRNGLAGNNRMVSRPYQGQHPHGAILDTIEGTLTIDGESGAVIVKNNYGGEGVSIEAVSNDPDAYLAAVTVMYQREGYDPDNNDWFWAKYLPDGSFDTNANGMPLTGRVAKGMPEGCIACHTGAPGGDRVFINDRY</sequence>
<keyword evidence="1" id="KW-0732">Signal</keyword>
<dbReference type="InterPro" id="IPR038142">
    <property type="entry name" value="Cytochrome_P460_sp"/>
</dbReference>
<evidence type="ECO:0000259" key="2">
    <source>
        <dbReference type="Pfam" id="PF16694"/>
    </source>
</evidence>
<dbReference type="InterPro" id="IPR032033">
    <property type="entry name" value="Cytochrome_P460"/>
</dbReference>
<dbReference type="EMBL" id="BMXR01000014">
    <property type="protein sequence ID" value="GGX70888.1"/>
    <property type="molecule type" value="Genomic_DNA"/>
</dbReference>
<comment type="caution">
    <text evidence="3">The sequence shown here is derived from an EMBL/GenBank/DDBJ whole genome shotgun (WGS) entry which is preliminary data.</text>
</comment>
<feature type="domain" description="Cytochrome P460" evidence="2">
    <location>
        <begin position="84"/>
        <end position="176"/>
    </location>
</feature>
<dbReference type="AlphaFoldDB" id="A0A918KQP5"/>
<dbReference type="CDD" id="cd20716">
    <property type="entry name" value="cyt_P460_fam"/>
    <property type="match status" value="1"/>
</dbReference>
<evidence type="ECO:0000256" key="1">
    <source>
        <dbReference type="SAM" id="SignalP"/>
    </source>
</evidence>
<organism evidence="3 4">
    <name type="scientific">Saccharospirillum salsuginis</name>
    <dbReference type="NCBI Taxonomy" id="418750"/>
    <lineage>
        <taxon>Bacteria</taxon>
        <taxon>Pseudomonadati</taxon>
        <taxon>Pseudomonadota</taxon>
        <taxon>Gammaproteobacteria</taxon>
        <taxon>Oceanospirillales</taxon>
        <taxon>Saccharospirillaceae</taxon>
        <taxon>Saccharospirillum</taxon>
    </lineage>
</organism>
<evidence type="ECO:0000313" key="4">
    <source>
        <dbReference type="Proteomes" id="UP000626148"/>
    </source>
</evidence>
<dbReference type="Pfam" id="PF16694">
    <property type="entry name" value="Cytochrome_P460"/>
    <property type="match status" value="1"/>
</dbReference>
<dbReference type="Proteomes" id="UP000626148">
    <property type="component" value="Unassembled WGS sequence"/>
</dbReference>
<reference evidence="3" key="1">
    <citation type="journal article" date="2014" name="Int. J. Syst. Evol. Microbiol.">
        <title>Complete genome sequence of Corynebacterium casei LMG S-19264T (=DSM 44701T), isolated from a smear-ripened cheese.</title>
        <authorList>
            <consortium name="US DOE Joint Genome Institute (JGI-PGF)"/>
            <person name="Walter F."/>
            <person name="Albersmeier A."/>
            <person name="Kalinowski J."/>
            <person name="Ruckert C."/>
        </authorList>
    </citation>
    <scope>NUCLEOTIDE SEQUENCE</scope>
    <source>
        <strain evidence="3">KCTC 22169</strain>
    </source>
</reference>